<dbReference type="InterPro" id="IPR036721">
    <property type="entry name" value="RCK_C_sf"/>
</dbReference>
<evidence type="ECO:0000259" key="1">
    <source>
        <dbReference type="PROSITE" id="PS51201"/>
    </source>
</evidence>
<dbReference type="PANTHER" id="PTHR43833:SF7">
    <property type="entry name" value="KTR SYSTEM POTASSIUM UPTAKE PROTEIN C"/>
    <property type="match status" value="1"/>
</dbReference>
<dbReference type="Gene3D" id="3.40.50.720">
    <property type="entry name" value="NAD(P)-binding Rossmann-like Domain"/>
    <property type="match status" value="1"/>
</dbReference>
<dbReference type="InterPro" id="IPR003148">
    <property type="entry name" value="RCK_N"/>
</dbReference>
<dbReference type="PANTHER" id="PTHR43833">
    <property type="entry name" value="POTASSIUM CHANNEL PROTEIN 2-RELATED-RELATED"/>
    <property type="match status" value="1"/>
</dbReference>
<dbReference type="Pfam" id="PF02254">
    <property type="entry name" value="TrkA_N"/>
    <property type="match status" value="1"/>
</dbReference>
<dbReference type="PROSITE" id="PS51201">
    <property type="entry name" value="RCK_N"/>
    <property type="match status" value="1"/>
</dbReference>
<dbReference type="GO" id="GO:0006813">
    <property type="term" value="P:potassium ion transport"/>
    <property type="evidence" value="ECO:0007669"/>
    <property type="project" value="InterPro"/>
</dbReference>
<reference evidence="3" key="2">
    <citation type="submission" date="2015-05" db="EMBL/GenBank/DDBJ databases">
        <title>Complete genome sequence of Corynebacterium uterequi DSM 45634, isolated from the uterus of a maiden mare.</title>
        <authorList>
            <person name="Ruckert C."/>
            <person name="Albersmeier A."/>
            <person name="Winkler A."/>
            <person name="Tauch A."/>
        </authorList>
    </citation>
    <scope>NUCLEOTIDE SEQUENCE [LARGE SCALE GENOMIC DNA]</scope>
    <source>
        <strain evidence="3">DSM 45634</strain>
    </source>
</reference>
<dbReference type="Gene3D" id="3.30.70.1450">
    <property type="entry name" value="Regulator of K+ conductance, C-terminal domain"/>
    <property type="match status" value="1"/>
</dbReference>
<reference evidence="2 3" key="1">
    <citation type="journal article" date="2015" name="Genome Announc.">
        <title>Virulence Factor Genes Detected in the Complete Genome Sequence of Corynebacterium uterequi DSM 45634, Isolated from the Uterus of a Maiden Mare.</title>
        <authorList>
            <person name="Ruckert C."/>
            <person name="Kriete M."/>
            <person name="Jaenicke S."/>
            <person name="Winkler A."/>
            <person name="Tauch A."/>
        </authorList>
    </citation>
    <scope>NUCLEOTIDE SEQUENCE [LARGE SCALE GENOMIC DNA]</scope>
    <source>
        <strain evidence="2 3">DSM 45634</strain>
    </source>
</reference>
<dbReference type="EMBL" id="CP011546">
    <property type="protein sequence ID" value="AKK10128.1"/>
    <property type="molecule type" value="Genomic_DNA"/>
</dbReference>
<feature type="domain" description="RCK N-terminal" evidence="1">
    <location>
        <begin position="1"/>
        <end position="112"/>
    </location>
</feature>
<sequence length="208" mass="22698">MLGLGRFGSALAHELSSSGVEVLGVDSDPKVVQAHASSVREVACGDSTSEAVLEELGVFELPTVVVAIGQHLEDSILTASILAEREVTSIWARADNRQHERILQRIGVHHVVRPEYDTGRRVAHLLNERIHEFAEIARDYSVVAMPAPDIAVAIADPLELWQQHHVQVVSVRRRGIWQPVDIAGSIEASDVITIAGATKDLEKFSLLN</sequence>
<evidence type="ECO:0000313" key="2">
    <source>
        <dbReference type="EMBL" id="AKK10128.1"/>
    </source>
</evidence>
<accession>A0A0G3HDY0</accession>
<dbReference type="InterPro" id="IPR036291">
    <property type="entry name" value="NAD(P)-bd_dom_sf"/>
</dbReference>
<organism evidence="2 3">
    <name type="scientific">Corynebacterium uterequi</name>
    <dbReference type="NCBI Taxonomy" id="1072256"/>
    <lineage>
        <taxon>Bacteria</taxon>
        <taxon>Bacillati</taxon>
        <taxon>Actinomycetota</taxon>
        <taxon>Actinomycetes</taxon>
        <taxon>Mycobacteriales</taxon>
        <taxon>Corynebacteriaceae</taxon>
        <taxon>Corynebacterium</taxon>
    </lineage>
</organism>
<dbReference type="PATRIC" id="fig|1072256.5.peg.96"/>
<keyword evidence="3" id="KW-1185">Reference proteome</keyword>
<dbReference type="KEGG" id="cut:CUTER_00495"/>
<dbReference type="Proteomes" id="UP000035548">
    <property type="component" value="Chromosome"/>
</dbReference>
<dbReference type="STRING" id="1072256.CUTER_00495"/>
<proteinExistence type="predicted"/>
<gene>
    <name evidence="2" type="ORF">CUTER_00495</name>
</gene>
<dbReference type="AlphaFoldDB" id="A0A0G3HDY0"/>
<dbReference type="InterPro" id="IPR050721">
    <property type="entry name" value="Trk_Ktr_HKT_K-transport"/>
</dbReference>
<dbReference type="SUPFAM" id="SSF51735">
    <property type="entry name" value="NAD(P)-binding Rossmann-fold domains"/>
    <property type="match status" value="1"/>
</dbReference>
<name>A0A0G3HDY0_9CORY</name>
<evidence type="ECO:0000313" key="3">
    <source>
        <dbReference type="Proteomes" id="UP000035548"/>
    </source>
</evidence>
<protein>
    <submittedName>
        <fullName evidence="2">K+ transport system, NAD-binding component</fullName>
    </submittedName>
</protein>